<comment type="caution">
    <text evidence="2">The sequence shown here is derived from an EMBL/GenBank/DDBJ whole genome shotgun (WGS) entry which is preliminary data.</text>
</comment>
<reference evidence="2 3" key="1">
    <citation type="journal article" date="2024" name="bioRxiv">
        <title>A reference genome for Trichogramma kaykai: A tiny desert-dwelling parasitoid wasp with competing sex-ratio distorters.</title>
        <authorList>
            <person name="Culotta J."/>
            <person name="Lindsey A.R."/>
        </authorList>
    </citation>
    <scope>NUCLEOTIDE SEQUENCE [LARGE SCALE GENOMIC DNA]</scope>
    <source>
        <strain evidence="2 3">KSX58</strain>
    </source>
</reference>
<feature type="domain" description="Glycosyltransferase 2-like" evidence="1">
    <location>
        <begin position="7"/>
        <end position="177"/>
    </location>
</feature>
<dbReference type="AlphaFoldDB" id="A0ABD2W170"/>
<evidence type="ECO:0000259" key="1">
    <source>
        <dbReference type="Pfam" id="PF00535"/>
    </source>
</evidence>
<accession>A0ABD2W170</accession>
<dbReference type="EMBL" id="JBJJXI010000146">
    <property type="protein sequence ID" value="KAL3386523.1"/>
    <property type="molecule type" value="Genomic_DNA"/>
</dbReference>
<dbReference type="Gene3D" id="3.90.550.10">
    <property type="entry name" value="Spore Coat Polysaccharide Biosynthesis Protein SpsA, Chain A"/>
    <property type="match status" value="1"/>
</dbReference>
<name>A0ABD2W170_9HYME</name>
<evidence type="ECO:0000313" key="3">
    <source>
        <dbReference type="Proteomes" id="UP001627154"/>
    </source>
</evidence>
<organism evidence="2 3">
    <name type="scientific">Trichogramma kaykai</name>
    <dbReference type="NCBI Taxonomy" id="54128"/>
    <lineage>
        <taxon>Eukaryota</taxon>
        <taxon>Metazoa</taxon>
        <taxon>Ecdysozoa</taxon>
        <taxon>Arthropoda</taxon>
        <taxon>Hexapoda</taxon>
        <taxon>Insecta</taxon>
        <taxon>Pterygota</taxon>
        <taxon>Neoptera</taxon>
        <taxon>Endopterygota</taxon>
        <taxon>Hymenoptera</taxon>
        <taxon>Apocrita</taxon>
        <taxon>Proctotrupomorpha</taxon>
        <taxon>Chalcidoidea</taxon>
        <taxon>Trichogrammatidae</taxon>
        <taxon>Trichogramma</taxon>
    </lineage>
</organism>
<gene>
    <name evidence="2" type="ORF">TKK_018024</name>
</gene>
<dbReference type="Pfam" id="PF00535">
    <property type="entry name" value="Glycos_transf_2"/>
    <property type="match status" value="1"/>
</dbReference>
<dbReference type="InterPro" id="IPR001173">
    <property type="entry name" value="Glyco_trans_2-like"/>
</dbReference>
<dbReference type="PANTHER" id="PTHR22916">
    <property type="entry name" value="GLYCOSYLTRANSFERASE"/>
    <property type="match status" value="1"/>
</dbReference>
<dbReference type="SUPFAM" id="SSF53448">
    <property type="entry name" value="Nucleotide-diphospho-sugar transferases"/>
    <property type="match status" value="1"/>
</dbReference>
<keyword evidence="3" id="KW-1185">Reference proteome</keyword>
<proteinExistence type="predicted"/>
<dbReference type="Proteomes" id="UP001627154">
    <property type="component" value="Unassembled WGS sequence"/>
</dbReference>
<evidence type="ECO:0000313" key="2">
    <source>
        <dbReference type="EMBL" id="KAL3386523.1"/>
    </source>
</evidence>
<protein>
    <recommendedName>
        <fullName evidence="1">Glycosyltransferase 2-like domain-containing protein</fullName>
    </recommendedName>
</protein>
<dbReference type="PANTHER" id="PTHR22916:SF3">
    <property type="entry name" value="UDP-GLCNAC:BETAGAL BETA-1,3-N-ACETYLGLUCOSAMINYLTRANSFERASE-LIKE PROTEIN 1"/>
    <property type="match status" value="1"/>
</dbReference>
<dbReference type="GO" id="GO:0016758">
    <property type="term" value="F:hexosyltransferase activity"/>
    <property type="evidence" value="ECO:0007669"/>
    <property type="project" value="UniProtKB-ARBA"/>
</dbReference>
<dbReference type="InterPro" id="IPR029044">
    <property type="entry name" value="Nucleotide-diphossugar_trans"/>
</dbReference>
<sequence>MYKPTVSIIIPIYNGENWIDSCFNSIINQTVVSLINLEIAVCDDASTDKTLSNLESWRKKLKKLSIPLKVFKNLSGTPKGVGYAKNRAIEISTGTYLCFQDVDDTMHPQRIQVQYELAKRNKSAIVGGRFKRVPENSTERFSRWANNLSSEQLRLQIYTSHGPTVIMPTWFCHRNVFLNVIGGFCENGQGTPEDLLFFYSHLDNKGEVLRTDEVVLNYTYHPKATTFSIKQETIFKIRLSRLINQVLCKWSNFTIWNAGKQGRHFYRALNNDLQNRVTALCDIDEKKIGQKYAPYDSHQRKVINSIPIIHFSEAVPPFVICVKLDMTNGKFEENLKSLDLKEGTDYILFN</sequence>